<organism evidence="1 2">
    <name type="scientific">Thorsellia anophelis DSM 18579</name>
    <dbReference type="NCBI Taxonomy" id="1123402"/>
    <lineage>
        <taxon>Bacteria</taxon>
        <taxon>Pseudomonadati</taxon>
        <taxon>Pseudomonadota</taxon>
        <taxon>Gammaproteobacteria</taxon>
        <taxon>Enterobacterales</taxon>
        <taxon>Thorselliaceae</taxon>
        <taxon>Thorsellia</taxon>
    </lineage>
</organism>
<proteinExistence type="predicted"/>
<evidence type="ECO:0000313" key="1">
    <source>
        <dbReference type="EMBL" id="SET60213.1"/>
    </source>
</evidence>
<evidence type="ECO:0000313" key="2">
    <source>
        <dbReference type="Proteomes" id="UP000242642"/>
    </source>
</evidence>
<keyword evidence="2" id="KW-1185">Reference proteome</keyword>
<name>A0A1I0FP57_9GAMM</name>
<dbReference type="AlphaFoldDB" id="A0A1I0FP57"/>
<dbReference type="STRING" id="1123402.SAMN02583745_02849"/>
<reference evidence="2" key="1">
    <citation type="submission" date="2016-10" db="EMBL/GenBank/DDBJ databases">
        <authorList>
            <person name="Varghese N."/>
            <person name="Submissions S."/>
        </authorList>
    </citation>
    <scope>NUCLEOTIDE SEQUENCE [LARGE SCALE GENOMIC DNA]</scope>
    <source>
        <strain evidence="2">DSM 18579</strain>
    </source>
</reference>
<accession>A0A1I0FP57</accession>
<sequence length="42" mass="4994">MKFKIDKQFLYLFLNGGLHPFSNTDEGFADMFDLYLHHKVNT</sequence>
<protein>
    <submittedName>
        <fullName evidence="1">Uncharacterized protein</fullName>
    </submittedName>
</protein>
<dbReference type="Proteomes" id="UP000242642">
    <property type="component" value="Unassembled WGS sequence"/>
</dbReference>
<dbReference type="EMBL" id="FOHV01000045">
    <property type="protein sequence ID" value="SET60213.1"/>
    <property type="molecule type" value="Genomic_DNA"/>
</dbReference>
<gene>
    <name evidence="1" type="ORF">SAMN02583745_02849</name>
</gene>